<dbReference type="GO" id="GO:0004519">
    <property type="term" value="F:endonuclease activity"/>
    <property type="evidence" value="ECO:0007669"/>
    <property type="project" value="UniProtKB-KW"/>
</dbReference>
<dbReference type="SUPFAM" id="SSF56219">
    <property type="entry name" value="DNase I-like"/>
    <property type="match status" value="1"/>
</dbReference>
<organism evidence="2 3">
    <name type="scientific">Luteolibacter yonseiensis</name>
    <dbReference type="NCBI Taxonomy" id="1144680"/>
    <lineage>
        <taxon>Bacteria</taxon>
        <taxon>Pseudomonadati</taxon>
        <taxon>Verrucomicrobiota</taxon>
        <taxon>Verrucomicrobiia</taxon>
        <taxon>Verrucomicrobiales</taxon>
        <taxon>Verrucomicrobiaceae</taxon>
        <taxon>Luteolibacter</taxon>
    </lineage>
</organism>
<evidence type="ECO:0000259" key="1">
    <source>
        <dbReference type="Pfam" id="PF03372"/>
    </source>
</evidence>
<keyword evidence="2" id="KW-0378">Hydrolase</keyword>
<reference evidence="2" key="1">
    <citation type="submission" date="2021-01" db="EMBL/GenBank/DDBJ databases">
        <title>Modified the classification status of verrucomicrobia.</title>
        <authorList>
            <person name="Feng X."/>
        </authorList>
    </citation>
    <scope>NUCLEOTIDE SEQUENCE</scope>
    <source>
        <strain evidence="2">JCM 18052</strain>
    </source>
</reference>
<comment type="caution">
    <text evidence="2">The sequence shown here is derived from an EMBL/GenBank/DDBJ whole genome shotgun (WGS) entry which is preliminary data.</text>
</comment>
<name>A0A934R6Q6_9BACT</name>
<feature type="domain" description="Endonuclease/exonuclease/phosphatase" evidence="1">
    <location>
        <begin position="216"/>
        <end position="484"/>
    </location>
</feature>
<evidence type="ECO:0000313" key="3">
    <source>
        <dbReference type="Proteomes" id="UP000600139"/>
    </source>
</evidence>
<keyword evidence="3" id="KW-1185">Reference proteome</keyword>
<keyword evidence="2" id="KW-0255">Endonuclease</keyword>
<proteinExistence type="predicted"/>
<dbReference type="InterPro" id="IPR036691">
    <property type="entry name" value="Endo/exonu/phosph_ase_sf"/>
</dbReference>
<dbReference type="Pfam" id="PF03372">
    <property type="entry name" value="Exo_endo_phos"/>
    <property type="match status" value="1"/>
</dbReference>
<accession>A0A934R6Q6</accession>
<keyword evidence="2" id="KW-0540">Nuclease</keyword>
<sequence length="636" mass="67470">MALAGSACAAPAVSLSKTSYEPGENITVNFSGGPGNTKDWIGIYSPGITPSGNPVSLLWFYTNGTKTASGSFPSGSVTFNNPTLGAGTYGVYFLANDAYGILAGPVTLTIANSTPSTWRTSSIRLRHAVAGTAYSAKISAFATPATVRSFTKVEGPSWLNVSAAGVISGTPGITDAGIQTARIRLAGAAGVPTADIPLTFEVFPAGQEHISRLKVMSYNVWKEWSQVKDGFQKGVNSILQADADIVGLQESSATQAQALADELGWYRATSGTGSTQVVSRYPIVENFNAGIGVGARIRVATSPERDMVMLNCHLDYLYYGPYAARVAGATPQSVLAEEARSARDTQMAAVLQAMTSRLAAADQLPVVLTGDFNVPSHLDWTAATASSHGGVGPVAWPVSTRIHAAGLLDSFRIAHPDPASDPANSWSSIHKGTEAQDRIDFIYYKGKALRVLDSEMFATAVETKVGAWGTDVTPVLNNTWPSDHFSMVTTYALASADTDGNGVSDAWEQRWFQSLGSIPQGDANNDGLSNRTSMLLGLPPVGASGHAVEFSPSATSAVPDLSFHVSDLALGNGLRLQRSENLTQWTTVWSFDEDPLLKSPTLSVIERLFPARWKLHLRNLPAPTNGVSSFYRLSHF</sequence>
<dbReference type="EMBL" id="JAENIK010000012">
    <property type="protein sequence ID" value="MBK1817979.1"/>
    <property type="molecule type" value="Genomic_DNA"/>
</dbReference>
<dbReference type="AlphaFoldDB" id="A0A934R6Q6"/>
<dbReference type="InterPro" id="IPR005135">
    <property type="entry name" value="Endo/exonuclease/phosphatase"/>
</dbReference>
<evidence type="ECO:0000313" key="2">
    <source>
        <dbReference type="EMBL" id="MBK1817979.1"/>
    </source>
</evidence>
<gene>
    <name evidence="2" type="ORF">JIN84_20320</name>
</gene>
<protein>
    <submittedName>
        <fullName evidence="2">Endonuclease/exonuclease/phosphatase family protein</fullName>
    </submittedName>
</protein>
<dbReference type="Proteomes" id="UP000600139">
    <property type="component" value="Unassembled WGS sequence"/>
</dbReference>
<dbReference type="PANTHER" id="PTHR41349:SF1">
    <property type="entry name" value="PROTEIN CBG08683"/>
    <property type="match status" value="1"/>
</dbReference>
<dbReference type="Gene3D" id="3.60.10.10">
    <property type="entry name" value="Endonuclease/exonuclease/phosphatase"/>
    <property type="match status" value="1"/>
</dbReference>
<dbReference type="RefSeq" id="WP_200352903.1">
    <property type="nucleotide sequence ID" value="NZ_BAABHZ010000001.1"/>
</dbReference>
<dbReference type="PANTHER" id="PTHR41349">
    <property type="match status" value="1"/>
</dbReference>